<evidence type="ECO:0000313" key="3">
    <source>
        <dbReference type="EMBL" id="WXB13269.1"/>
    </source>
</evidence>
<keyword evidence="1" id="KW-1133">Transmembrane helix</keyword>
<organism evidence="3 4">
    <name type="scientific">Pendulispora albinea</name>
    <dbReference type="NCBI Taxonomy" id="2741071"/>
    <lineage>
        <taxon>Bacteria</taxon>
        <taxon>Pseudomonadati</taxon>
        <taxon>Myxococcota</taxon>
        <taxon>Myxococcia</taxon>
        <taxon>Myxococcales</taxon>
        <taxon>Sorangiineae</taxon>
        <taxon>Pendulisporaceae</taxon>
        <taxon>Pendulispora</taxon>
    </lineage>
</organism>
<name>A0ABZ2LQR4_9BACT</name>
<dbReference type="Pfam" id="PF16976">
    <property type="entry name" value="RcpC"/>
    <property type="match status" value="1"/>
</dbReference>
<dbReference type="NCBIfam" id="TIGR03177">
    <property type="entry name" value="pilus_cpaB"/>
    <property type="match status" value="1"/>
</dbReference>
<dbReference type="InterPro" id="IPR017592">
    <property type="entry name" value="Pilus_assmbl_Flp-typ_CpaB"/>
</dbReference>
<reference evidence="3 4" key="1">
    <citation type="submission" date="2021-12" db="EMBL/GenBank/DDBJ databases">
        <title>Discovery of the Pendulisporaceae a myxobacterial family with distinct sporulation behavior and unique specialized metabolism.</title>
        <authorList>
            <person name="Garcia R."/>
            <person name="Popoff A."/>
            <person name="Bader C.D."/>
            <person name="Loehr J."/>
            <person name="Walesch S."/>
            <person name="Walt C."/>
            <person name="Boldt J."/>
            <person name="Bunk B."/>
            <person name="Haeckl F.J.F.P.J."/>
            <person name="Gunesch A.P."/>
            <person name="Birkelbach J."/>
            <person name="Nuebel U."/>
            <person name="Pietschmann T."/>
            <person name="Bach T."/>
            <person name="Mueller R."/>
        </authorList>
    </citation>
    <scope>NUCLEOTIDE SEQUENCE [LARGE SCALE GENOMIC DNA]</scope>
    <source>
        <strain evidence="3 4">MSr11954</strain>
    </source>
</reference>
<gene>
    <name evidence="3" type="primary">cpaB</name>
    <name evidence="3" type="ORF">LZC94_36175</name>
</gene>
<evidence type="ECO:0000256" key="1">
    <source>
        <dbReference type="SAM" id="Phobius"/>
    </source>
</evidence>
<dbReference type="InterPro" id="IPR013974">
    <property type="entry name" value="SAF"/>
</dbReference>
<dbReference type="SMART" id="SM00858">
    <property type="entry name" value="SAF"/>
    <property type="match status" value="1"/>
</dbReference>
<sequence>MNRRAFVIALVVTVIGVFLLALYQRRFETEASGGEKVKLLIAVKPIERGSVIVDDMIATREVPLAYVEDRAIKEFERPKIVGLRVGNLVQAQQTLMWTDLASNEEQRDLSGLIQPGSRAVSIHTSRDDSNAALIRPGDYVDVISVVPETAKTGEQEHMTSVVLMQRVLVLASGLSVSPQESVDPTLGGARYADNTLLTLSVTLPEAQVLALAAEKGRLAVVLRPPNDQRVTSQVTEYSTRQLLEARERANMAKGGRVTPIGPTNITTETNR</sequence>
<feature type="transmembrane region" description="Helical" evidence="1">
    <location>
        <begin position="6"/>
        <end position="23"/>
    </location>
</feature>
<dbReference type="EMBL" id="CP089984">
    <property type="protein sequence ID" value="WXB13269.1"/>
    <property type="molecule type" value="Genomic_DNA"/>
</dbReference>
<keyword evidence="4" id="KW-1185">Reference proteome</keyword>
<protein>
    <submittedName>
        <fullName evidence="3">Flp pilus assembly protein CpaB</fullName>
    </submittedName>
</protein>
<keyword evidence="1" id="KW-0472">Membrane</keyword>
<dbReference type="Proteomes" id="UP001370348">
    <property type="component" value="Chromosome"/>
</dbReference>
<proteinExistence type="predicted"/>
<keyword evidence="1" id="KW-0812">Transmembrane</keyword>
<evidence type="ECO:0000259" key="2">
    <source>
        <dbReference type="SMART" id="SM00858"/>
    </source>
</evidence>
<evidence type="ECO:0000313" key="4">
    <source>
        <dbReference type="Proteomes" id="UP001370348"/>
    </source>
</evidence>
<dbReference type="RefSeq" id="WP_394822890.1">
    <property type="nucleotide sequence ID" value="NZ_CP089984.1"/>
</dbReference>
<feature type="domain" description="SAF" evidence="2">
    <location>
        <begin position="37"/>
        <end position="101"/>
    </location>
</feature>
<accession>A0ABZ2LQR4</accession>
<dbReference type="InterPro" id="IPR031571">
    <property type="entry name" value="RcpC_dom"/>
</dbReference>
<dbReference type="CDD" id="cd11614">
    <property type="entry name" value="SAF_CpaB_FlgA_like"/>
    <property type="match status" value="1"/>
</dbReference>